<proteinExistence type="predicted"/>
<protein>
    <submittedName>
        <fullName evidence="3">Uncharacterized protein (DUF305 family)</fullName>
    </submittedName>
</protein>
<keyword evidence="4" id="KW-1185">Reference proteome</keyword>
<gene>
    <name evidence="3" type="ORF">J2T09_000115</name>
</gene>
<dbReference type="RefSeq" id="WP_306829942.1">
    <property type="nucleotide sequence ID" value="NZ_JAUSRF010000001.1"/>
</dbReference>
<feature type="signal peptide" evidence="1">
    <location>
        <begin position="1"/>
        <end position="21"/>
    </location>
</feature>
<dbReference type="PANTHER" id="PTHR36933">
    <property type="entry name" value="SLL0788 PROTEIN"/>
    <property type="match status" value="1"/>
</dbReference>
<keyword evidence="1" id="KW-0732">Signal</keyword>
<feature type="domain" description="DUF305" evidence="2">
    <location>
        <begin position="41"/>
        <end position="123"/>
    </location>
</feature>
<dbReference type="Pfam" id="PF03713">
    <property type="entry name" value="DUF305"/>
    <property type="match status" value="1"/>
</dbReference>
<reference evidence="3 4" key="1">
    <citation type="submission" date="2023-07" db="EMBL/GenBank/DDBJ databases">
        <title>Sorghum-associated microbial communities from plants grown in Nebraska, USA.</title>
        <authorList>
            <person name="Schachtman D."/>
        </authorList>
    </citation>
    <scope>NUCLEOTIDE SEQUENCE [LARGE SCALE GENOMIC DNA]</scope>
    <source>
        <strain evidence="3 4">DS1307</strain>
    </source>
</reference>
<evidence type="ECO:0000313" key="4">
    <source>
        <dbReference type="Proteomes" id="UP001241472"/>
    </source>
</evidence>
<dbReference type="InterPro" id="IPR012347">
    <property type="entry name" value="Ferritin-like"/>
</dbReference>
<accession>A0ABT9PNU4</accession>
<feature type="chain" id="PRO_5046666467" evidence="1">
    <location>
        <begin position="22"/>
        <end position="128"/>
    </location>
</feature>
<comment type="caution">
    <text evidence="3">The sequence shown here is derived from an EMBL/GenBank/DDBJ whole genome shotgun (WGS) entry which is preliminary data.</text>
</comment>
<dbReference type="Proteomes" id="UP001241472">
    <property type="component" value="Unassembled WGS sequence"/>
</dbReference>
<dbReference type="Gene3D" id="1.20.1260.10">
    <property type="match status" value="1"/>
</dbReference>
<evidence type="ECO:0000313" key="3">
    <source>
        <dbReference type="EMBL" id="MDP9835374.1"/>
    </source>
</evidence>
<dbReference type="EMBL" id="JAUSRF010000001">
    <property type="protein sequence ID" value="MDP9835374.1"/>
    <property type="molecule type" value="Genomic_DNA"/>
</dbReference>
<evidence type="ECO:0000256" key="1">
    <source>
        <dbReference type="SAM" id="SignalP"/>
    </source>
</evidence>
<name>A0ABT9PNU4_9HYPH</name>
<dbReference type="InterPro" id="IPR005183">
    <property type="entry name" value="DUF305_CopM-like"/>
</dbReference>
<sequence>MSPKLLGACMAVALITATPLAAQDHKTDHSAHHATMVPQGEAAKAPSSLAFTQANDTMHKDMAIEFTGDADVDFVAGMIPHHEGAIAMAKVQLEYGKDPEIRKLAEAVIAAQTAEIADMRAWLKAHAK</sequence>
<evidence type="ECO:0000259" key="2">
    <source>
        <dbReference type="Pfam" id="PF03713"/>
    </source>
</evidence>
<dbReference type="PANTHER" id="PTHR36933:SF1">
    <property type="entry name" value="SLL0788 PROTEIN"/>
    <property type="match status" value="1"/>
</dbReference>
<organism evidence="3 4">
    <name type="scientific">Neorhizobium huautlense</name>
    <dbReference type="NCBI Taxonomy" id="67774"/>
    <lineage>
        <taxon>Bacteria</taxon>
        <taxon>Pseudomonadati</taxon>
        <taxon>Pseudomonadota</taxon>
        <taxon>Alphaproteobacteria</taxon>
        <taxon>Hyphomicrobiales</taxon>
        <taxon>Rhizobiaceae</taxon>
        <taxon>Rhizobium/Agrobacterium group</taxon>
        <taxon>Neorhizobium</taxon>
    </lineage>
</organism>